<proteinExistence type="predicted"/>
<gene>
    <name evidence="2" type="ORF">EDD31_0522</name>
</gene>
<feature type="domain" description="AAA" evidence="1">
    <location>
        <begin position="1"/>
        <end position="168"/>
    </location>
</feature>
<dbReference type="CDD" id="cd02042">
    <property type="entry name" value="ParAB_family"/>
    <property type="match status" value="1"/>
</dbReference>
<accession>A0A3N2BAS9</accession>
<dbReference type="Pfam" id="PF13614">
    <property type="entry name" value="AAA_31"/>
    <property type="match status" value="1"/>
</dbReference>
<dbReference type="RefSeq" id="WP_123302777.1">
    <property type="nucleotide sequence ID" value="NZ_RKHK01000001.1"/>
</dbReference>
<organism evidence="2 3">
    <name type="scientific">Bogoriella caseilytica</name>
    <dbReference type="NCBI Taxonomy" id="56055"/>
    <lineage>
        <taxon>Bacteria</taxon>
        <taxon>Bacillati</taxon>
        <taxon>Actinomycetota</taxon>
        <taxon>Actinomycetes</taxon>
        <taxon>Micrococcales</taxon>
        <taxon>Bogoriellaceae</taxon>
        <taxon>Bogoriella</taxon>
    </lineage>
</organism>
<dbReference type="AlphaFoldDB" id="A0A3N2BAS9"/>
<keyword evidence="3" id="KW-1185">Reference proteome</keyword>
<name>A0A3N2BAS9_9MICO</name>
<dbReference type="Gene3D" id="3.40.50.300">
    <property type="entry name" value="P-loop containing nucleotide triphosphate hydrolases"/>
    <property type="match status" value="1"/>
</dbReference>
<sequence>MQVIATYSTKGGSGKTSTAVNLAWEASKSGPVLLWDLDAQGASTYLTGVKPKLKGGVSKLVTGGKSISDVVRSADFSRPEGQHRIDVLPADDSYRELELLLDAAKGSKRRVEKVLKDASGTYETVILDCPPGASLVAENAVRAADVIVSPLPPSPLSLRTLGQVRELVADSAKPAPILAFLSLVDRRKLSHRRAAEELPAEHPEILDVVIPASVVVEHMGDERAPVAAFAARHPVAQAYASLWTAITEQLR</sequence>
<evidence type="ECO:0000313" key="2">
    <source>
        <dbReference type="EMBL" id="ROR72174.1"/>
    </source>
</evidence>
<evidence type="ECO:0000313" key="3">
    <source>
        <dbReference type="Proteomes" id="UP000280668"/>
    </source>
</evidence>
<protein>
    <submittedName>
        <fullName evidence="2">Cellulose biosynthesis protein BcsQ</fullName>
    </submittedName>
</protein>
<dbReference type="InterPro" id="IPR027417">
    <property type="entry name" value="P-loop_NTPase"/>
</dbReference>
<dbReference type="OrthoDB" id="3448281at2"/>
<dbReference type="Proteomes" id="UP000280668">
    <property type="component" value="Unassembled WGS sequence"/>
</dbReference>
<dbReference type="PANTHER" id="PTHR13696:SF99">
    <property type="entry name" value="COBYRINIC ACID AC-DIAMIDE SYNTHASE"/>
    <property type="match status" value="1"/>
</dbReference>
<dbReference type="PANTHER" id="PTHR13696">
    <property type="entry name" value="P-LOOP CONTAINING NUCLEOSIDE TRIPHOSPHATE HYDROLASE"/>
    <property type="match status" value="1"/>
</dbReference>
<comment type="caution">
    <text evidence="2">The sequence shown here is derived from an EMBL/GenBank/DDBJ whole genome shotgun (WGS) entry which is preliminary data.</text>
</comment>
<dbReference type="EMBL" id="RKHK01000001">
    <property type="protein sequence ID" value="ROR72174.1"/>
    <property type="molecule type" value="Genomic_DNA"/>
</dbReference>
<reference evidence="2 3" key="1">
    <citation type="submission" date="2018-11" db="EMBL/GenBank/DDBJ databases">
        <title>Sequencing the genomes of 1000 actinobacteria strains.</title>
        <authorList>
            <person name="Klenk H.-P."/>
        </authorList>
    </citation>
    <scope>NUCLEOTIDE SEQUENCE [LARGE SCALE GENOMIC DNA]</scope>
    <source>
        <strain evidence="2 3">DSM 11294</strain>
    </source>
</reference>
<dbReference type="SUPFAM" id="SSF52540">
    <property type="entry name" value="P-loop containing nucleoside triphosphate hydrolases"/>
    <property type="match status" value="1"/>
</dbReference>
<dbReference type="InterPro" id="IPR025669">
    <property type="entry name" value="AAA_dom"/>
</dbReference>
<dbReference type="InterPro" id="IPR050678">
    <property type="entry name" value="DNA_Partitioning_ATPase"/>
</dbReference>
<evidence type="ECO:0000259" key="1">
    <source>
        <dbReference type="Pfam" id="PF13614"/>
    </source>
</evidence>